<dbReference type="Pfam" id="PF00072">
    <property type="entry name" value="Response_reg"/>
    <property type="match status" value="1"/>
</dbReference>
<evidence type="ECO:0000313" key="5">
    <source>
        <dbReference type="Proteomes" id="UP000186400"/>
    </source>
</evidence>
<dbReference type="EMBL" id="FTMS01000001">
    <property type="protein sequence ID" value="SIP90647.1"/>
    <property type="molecule type" value="Genomic_DNA"/>
</dbReference>
<dbReference type="PANTHER" id="PTHR44591">
    <property type="entry name" value="STRESS RESPONSE REGULATOR PROTEIN 1"/>
    <property type="match status" value="1"/>
</dbReference>
<dbReference type="OrthoDB" id="9797769at2"/>
<dbReference type="InterPro" id="IPR001789">
    <property type="entry name" value="Sig_transdc_resp-reg_receiver"/>
</dbReference>
<dbReference type="AlphaFoldDB" id="A0A1N6NF69"/>
<dbReference type="InterPro" id="IPR011006">
    <property type="entry name" value="CheY-like_superfamily"/>
</dbReference>
<dbReference type="GO" id="GO:0000160">
    <property type="term" value="P:phosphorelay signal transduction system"/>
    <property type="evidence" value="ECO:0007669"/>
    <property type="project" value="InterPro"/>
</dbReference>
<keyword evidence="5" id="KW-1185">Reference proteome</keyword>
<protein>
    <submittedName>
        <fullName evidence="4">Two-component system, chemotaxis family, response regulator CheY</fullName>
    </submittedName>
</protein>
<accession>A0A1N6NF69</accession>
<dbReference type="Gene3D" id="3.40.50.2300">
    <property type="match status" value="1"/>
</dbReference>
<dbReference type="Proteomes" id="UP000186400">
    <property type="component" value="Unassembled WGS sequence"/>
</dbReference>
<evidence type="ECO:0000256" key="2">
    <source>
        <dbReference type="PROSITE-ProRule" id="PRU00169"/>
    </source>
</evidence>
<sequence>MAKRILVVDDSAAVRQSVSYVLDQAGYEVVQAEDGMDALKMLDGSTFDLIVTDVNMPNMDGIALTGKVRELDAYKYTPVVVLTTESQESKMSAGKAAGATGWIVKPFDSEKLLQVVKRLAG</sequence>
<evidence type="ECO:0000256" key="1">
    <source>
        <dbReference type="ARBA" id="ARBA00022553"/>
    </source>
</evidence>
<dbReference type="STRING" id="159291.SAMN05920897_101224"/>
<dbReference type="SMART" id="SM00448">
    <property type="entry name" value="REC"/>
    <property type="match status" value="1"/>
</dbReference>
<evidence type="ECO:0000313" key="4">
    <source>
        <dbReference type="EMBL" id="SIP90647.1"/>
    </source>
</evidence>
<gene>
    <name evidence="4" type="ORF">SAMN05920897_101224</name>
</gene>
<dbReference type="InterPro" id="IPR050595">
    <property type="entry name" value="Bact_response_regulator"/>
</dbReference>
<feature type="modified residue" description="4-aspartylphosphate" evidence="2">
    <location>
        <position position="53"/>
    </location>
</feature>
<dbReference type="RefSeq" id="WP_076487445.1">
    <property type="nucleotide sequence ID" value="NZ_FTMS01000001.1"/>
</dbReference>
<evidence type="ECO:0000259" key="3">
    <source>
        <dbReference type="PROSITE" id="PS50110"/>
    </source>
</evidence>
<dbReference type="PROSITE" id="PS50110">
    <property type="entry name" value="RESPONSE_REGULATORY"/>
    <property type="match status" value="1"/>
</dbReference>
<name>A0A1N6NF69_9SPIO</name>
<keyword evidence="1 2" id="KW-0597">Phosphoprotein</keyword>
<feature type="domain" description="Response regulatory" evidence="3">
    <location>
        <begin position="4"/>
        <end position="120"/>
    </location>
</feature>
<reference evidence="4 5" key="1">
    <citation type="submission" date="2017-01" db="EMBL/GenBank/DDBJ databases">
        <authorList>
            <person name="Mah S.A."/>
            <person name="Swanson W.J."/>
            <person name="Moy G.W."/>
            <person name="Vacquier V.D."/>
        </authorList>
    </citation>
    <scope>NUCLEOTIDE SEQUENCE [LARGE SCALE GENOMIC DNA]</scope>
    <source>
        <strain evidence="4 5">ASpG1</strain>
    </source>
</reference>
<dbReference type="SUPFAM" id="SSF52172">
    <property type="entry name" value="CheY-like"/>
    <property type="match status" value="1"/>
</dbReference>
<proteinExistence type="predicted"/>
<dbReference type="PANTHER" id="PTHR44591:SF25">
    <property type="entry name" value="CHEMOTAXIS TWO-COMPONENT RESPONSE REGULATOR"/>
    <property type="match status" value="1"/>
</dbReference>
<organism evidence="4 5">
    <name type="scientific">Alkalispirochaeta americana</name>
    <dbReference type="NCBI Taxonomy" id="159291"/>
    <lineage>
        <taxon>Bacteria</taxon>
        <taxon>Pseudomonadati</taxon>
        <taxon>Spirochaetota</taxon>
        <taxon>Spirochaetia</taxon>
        <taxon>Spirochaetales</taxon>
        <taxon>Spirochaetaceae</taxon>
        <taxon>Alkalispirochaeta</taxon>
    </lineage>
</organism>